<evidence type="ECO:0000256" key="2">
    <source>
        <dbReference type="ARBA" id="ARBA00022759"/>
    </source>
</evidence>
<dbReference type="PANTHER" id="PTHR11207:SF0">
    <property type="entry name" value="RIBONUCLEASE 3"/>
    <property type="match status" value="1"/>
</dbReference>
<feature type="domain" description="RNase III" evidence="8">
    <location>
        <begin position="101"/>
        <end position="225"/>
    </location>
</feature>
<evidence type="ECO:0000259" key="8">
    <source>
        <dbReference type="PROSITE" id="PS50142"/>
    </source>
</evidence>
<keyword evidence="4 5" id="KW-0694">RNA-binding</keyword>
<feature type="compositionally biased region" description="Low complexity" evidence="6">
    <location>
        <begin position="270"/>
        <end position="288"/>
    </location>
</feature>
<evidence type="ECO:0000313" key="9">
    <source>
        <dbReference type="EMBL" id="CAL1700255.1"/>
    </source>
</evidence>
<keyword evidence="10" id="KW-1185">Reference proteome</keyword>
<evidence type="ECO:0000256" key="5">
    <source>
        <dbReference type="PROSITE-ProRule" id="PRU00266"/>
    </source>
</evidence>
<dbReference type="Gene3D" id="1.10.1520.10">
    <property type="entry name" value="Ribonuclease III domain"/>
    <property type="match status" value="1"/>
</dbReference>
<dbReference type="Pfam" id="PF14622">
    <property type="entry name" value="Ribonucleas_3_3"/>
    <property type="match status" value="1"/>
</dbReference>
<dbReference type="SMART" id="SM00358">
    <property type="entry name" value="DSRM"/>
    <property type="match status" value="1"/>
</dbReference>
<dbReference type="InterPro" id="IPR036389">
    <property type="entry name" value="RNase_III_sf"/>
</dbReference>
<evidence type="ECO:0000256" key="3">
    <source>
        <dbReference type="ARBA" id="ARBA00022801"/>
    </source>
</evidence>
<dbReference type="PANTHER" id="PTHR11207">
    <property type="entry name" value="RIBONUCLEASE III"/>
    <property type="match status" value="1"/>
</dbReference>
<keyword evidence="3" id="KW-0378">Hydrolase</keyword>
<dbReference type="InterPro" id="IPR014720">
    <property type="entry name" value="dsRBD_dom"/>
</dbReference>
<dbReference type="SUPFAM" id="SSF69065">
    <property type="entry name" value="RNase III domain-like"/>
    <property type="match status" value="1"/>
</dbReference>
<proteinExistence type="predicted"/>
<dbReference type="EMBL" id="OZ037945">
    <property type="protein sequence ID" value="CAL1700255.1"/>
    <property type="molecule type" value="Genomic_DNA"/>
</dbReference>
<dbReference type="Gene3D" id="3.30.160.20">
    <property type="match status" value="1"/>
</dbReference>
<evidence type="ECO:0000256" key="1">
    <source>
        <dbReference type="ARBA" id="ARBA00022722"/>
    </source>
</evidence>
<evidence type="ECO:0000256" key="6">
    <source>
        <dbReference type="SAM" id="MobiDB-lite"/>
    </source>
</evidence>
<feature type="domain" description="DRBM" evidence="7">
    <location>
        <begin position="313"/>
        <end position="383"/>
    </location>
</feature>
<evidence type="ECO:0000313" key="10">
    <source>
        <dbReference type="Proteomes" id="UP001497453"/>
    </source>
</evidence>
<protein>
    <submittedName>
        <fullName evidence="9">Uncharacterized protein</fullName>
    </submittedName>
</protein>
<evidence type="ECO:0000256" key="4">
    <source>
        <dbReference type="ARBA" id="ARBA00022884"/>
    </source>
</evidence>
<dbReference type="Proteomes" id="UP001497453">
    <property type="component" value="Chromosome 2"/>
</dbReference>
<dbReference type="SMART" id="SM00535">
    <property type="entry name" value="RIBOc"/>
    <property type="match status" value="1"/>
</dbReference>
<dbReference type="SUPFAM" id="SSF54768">
    <property type="entry name" value="dsRNA-binding domain-like"/>
    <property type="match status" value="1"/>
</dbReference>
<evidence type="ECO:0000259" key="7">
    <source>
        <dbReference type="PROSITE" id="PS50137"/>
    </source>
</evidence>
<name>A0ABP1CX68_9APHY</name>
<dbReference type="PROSITE" id="PS50142">
    <property type="entry name" value="RNASE_3_2"/>
    <property type="match status" value="1"/>
</dbReference>
<accession>A0ABP1CX68</accession>
<dbReference type="Pfam" id="PF00035">
    <property type="entry name" value="dsrm"/>
    <property type="match status" value="1"/>
</dbReference>
<dbReference type="InterPro" id="IPR000999">
    <property type="entry name" value="RNase_III_dom"/>
</dbReference>
<organism evidence="9 10">
    <name type="scientific">Somion occarium</name>
    <dbReference type="NCBI Taxonomy" id="3059160"/>
    <lineage>
        <taxon>Eukaryota</taxon>
        <taxon>Fungi</taxon>
        <taxon>Dikarya</taxon>
        <taxon>Basidiomycota</taxon>
        <taxon>Agaricomycotina</taxon>
        <taxon>Agaricomycetes</taxon>
        <taxon>Polyporales</taxon>
        <taxon>Cerrenaceae</taxon>
        <taxon>Somion</taxon>
    </lineage>
</organism>
<dbReference type="PROSITE" id="PS50137">
    <property type="entry name" value="DS_RBD"/>
    <property type="match status" value="1"/>
</dbReference>
<feature type="region of interest" description="Disordered" evidence="6">
    <location>
        <begin position="252"/>
        <end position="305"/>
    </location>
</feature>
<keyword evidence="2" id="KW-0255">Endonuclease</keyword>
<reference evidence="10" key="1">
    <citation type="submission" date="2024-04" db="EMBL/GenBank/DDBJ databases">
        <authorList>
            <person name="Shaw F."/>
            <person name="Minotto A."/>
        </authorList>
    </citation>
    <scope>NUCLEOTIDE SEQUENCE [LARGE SCALE GENOMIC DNA]</scope>
</reference>
<sequence length="392" mass="43526">MRVHEYLDDCPLPKLISVRIHVRHVHACQSLFRPPSSKILCTPAFLGTREVILATASYSSVDIYSVPMPGISPQQETATHERDSFLKPEIPPEDLPVLPEIRDPDLKRRVFTHRSFYARPTHIFEDVPEDPSPDNEMLEHLGDSVLSLVVTGFLREVYPYLRVGASTKIRAMLVGNTTLAAISRMYKLHDRLITHPAQAITLRASTNIQADLFESYVGGVYEDGGLQVVKDWLQPLFRPYITKAYRLVRIQHGLPPDPPPPNPTRRVVISPSSSSSSTPSSGQGHSPSMQNVSMPFAPTWSTPPPSRIAASTGHLSLFNQHLQQKCKHIEWVYSDSAGEGTRTTPIWVVRAMVEGKCLGRGRGSTKKAAKNEAAKEGLQNLGVLIRQPEVEG</sequence>
<dbReference type="CDD" id="cd00593">
    <property type="entry name" value="RIBOc"/>
    <property type="match status" value="1"/>
</dbReference>
<keyword evidence="1" id="KW-0540">Nuclease</keyword>
<gene>
    <name evidence="9" type="ORF">GFSPODELE1_LOCUS3070</name>
</gene>